<evidence type="ECO:0000313" key="2">
    <source>
        <dbReference type="Proteomes" id="UP000011864"/>
    </source>
</evidence>
<dbReference type="EMBL" id="CP003837">
    <property type="protein sequence ID" value="AGH46400.1"/>
    <property type="molecule type" value="Genomic_DNA"/>
</dbReference>
<name>K6ZR16_9ALTE</name>
<dbReference type="PATRIC" id="fig|1129794.4.peg.4277"/>
<dbReference type="RefSeq" id="WP_007639346.1">
    <property type="nucleotide sequence ID" value="NC_020514.1"/>
</dbReference>
<protein>
    <submittedName>
        <fullName evidence="1">Uncharacterized protein</fullName>
    </submittedName>
</protein>
<gene>
    <name evidence="1" type="ORF">C427_4298</name>
</gene>
<keyword evidence="2" id="KW-1185">Reference proteome</keyword>
<sequence length="42" mass="4945">MQTREANDIKRQLLIGAMNVQQVHYHPYCHDSLSSYIQDNIL</sequence>
<dbReference type="HOGENOM" id="CLU_3255339_0_0_6"/>
<dbReference type="Proteomes" id="UP000011864">
    <property type="component" value="Chromosome"/>
</dbReference>
<proteinExistence type="predicted"/>
<reference evidence="1 2" key="1">
    <citation type="journal article" date="2013" name="Genome Announc.">
        <title>Complete Genome Sequence of Glaciecola psychrophila Strain 170T.</title>
        <authorList>
            <person name="Yin J."/>
            <person name="Chen J."/>
            <person name="Liu G."/>
            <person name="Yu Y."/>
            <person name="Song L."/>
            <person name="Wang X."/>
            <person name="Qu X."/>
        </authorList>
    </citation>
    <scope>NUCLEOTIDE SEQUENCE [LARGE SCALE GENOMIC DNA]</scope>
    <source>
        <strain evidence="1 2">170</strain>
    </source>
</reference>
<dbReference type="KEGG" id="gps:C427_4298"/>
<organism evidence="1 2">
    <name type="scientific">Paraglaciecola psychrophila 170</name>
    <dbReference type="NCBI Taxonomy" id="1129794"/>
    <lineage>
        <taxon>Bacteria</taxon>
        <taxon>Pseudomonadati</taxon>
        <taxon>Pseudomonadota</taxon>
        <taxon>Gammaproteobacteria</taxon>
        <taxon>Alteromonadales</taxon>
        <taxon>Alteromonadaceae</taxon>
        <taxon>Paraglaciecola</taxon>
    </lineage>
</organism>
<dbReference type="AlphaFoldDB" id="K6ZR16"/>
<evidence type="ECO:0000313" key="1">
    <source>
        <dbReference type="EMBL" id="AGH46400.1"/>
    </source>
</evidence>
<accession>K6ZR16</accession>